<feature type="compositionally biased region" description="Gly residues" evidence="1">
    <location>
        <begin position="367"/>
        <end position="378"/>
    </location>
</feature>
<evidence type="ECO:0000313" key="2">
    <source>
        <dbReference type="Proteomes" id="UP000095280"/>
    </source>
</evidence>
<sequence>MACEVAQLSGNAGAPNNSNNFSPLTLFECTITNAQMLIESMADRELLHALRIASGLHTHIVGVIEPRCERAFARSEAHGACLLSGAAAAATTSSAASSPLPSSVAAAGTVSQATANGASTRPKTEFDAAQSAGGRSISLFGSGSVKEEQLLIEDEDSIDDCLIMEEDGSLAGSAAAFAPPPGVAAASAAVAASPSRKRTRQETAAAGTSQELSVAGAAALPVTGVNSECRSALRNSYRELKGNGPHLFNFSMPFTDSVNQRVAEQVMSHAQRQLPLPGIPQDVWWNELYLFAQDLSSSALKMREKFAAEKRRQRNRQRKLARRQKSFELLASSLSTDQFDKYRVLLSRDYTSSDEDATAADLSSDELGGGGGGGGAGGSGALRVRSLAWESAEMAGMKRQLDEAFLETCANQKQSQQLRRTIRDSSSVSGRPPPTDCPDWALAEDFKTNI</sequence>
<accession>A0A1I8JKN6</accession>
<reference evidence="3 4" key="1">
    <citation type="submission" date="2016-11" db="UniProtKB">
        <authorList>
            <consortium name="WormBaseParasite"/>
        </authorList>
    </citation>
    <scope>IDENTIFICATION</scope>
</reference>
<keyword evidence="2" id="KW-1185">Reference proteome</keyword>
<dbReference type="WBParaSite" id="maker-uti_cns_0016615-snap-gene-0.2-mRNA-1">
    <property type="protein sequence ID" value="maker-uti_cns_0016615-snap-gene-0.2-mRNA-1"/>
    <property type="gene ID" value="maker-uti_cns_0016615-snap-gene-0.2"/>
</dbReference>
<evidence type="ECO:0000313" key="3">
    <source>
        <dbReference type="WBParaSite" id="maker-uti_cns_0016615-snap-gene-0.2-mRNA-1"/>
    </source>
</evidence>
<feature type="compositionally biased region" description="Polar residues" evidence="1">
    <location>
        <begin position="413"/>
        <end position="429"/>
    </location>
</feature>
<protein>
    <submittedName>
        <fullName evidence="3 4">Rab-GAP TBC domain-containing protein</fullName>
    </submittedName>
</protein>
<proteinExistence type="predicted"/>
<organism evidence="2 4">
    <name type="scientific">Macrostomum lignano</name>
    <dbReference type="NCBI Taxonomy" id="282301"/>
    <lineage>
        <taxon>Eukaryota</taxon>
        <taxon>Metazoa</taxon>
        <taxon>Spiralia</taxon>
        <taxon>Lophotrochozoa</taxon>
        <taxon>Platyhelminthes</taxon>
        <taxon>Rhabditophora</taxon>
        <taxon>Macrostomorpha</taxon>
        <taxon>Macrostomida</taxon>
        <taxon>Macrostomidae</taxon>
        <taxon>Macrostomum</taxon>
    </lineage>
</organism>
<evidence type="ECO:0000256" key="1">
    <source>
        <dbReference type="SAM" id="MobiDB-lite"/>
    </source>
</evidence>
<name>A0A1I8JKN6_9PLAT</name>
<dbReference type="AlphaFoldDB" id="A0A1I8JKN6"/>
<dbReference type="WBParaSite" id="maker-uti_cns_0048704-snap-gene-0.2-mRNA-1">
    <property type="protein sequence ID" value="maker-uti_cns_0048704-snap-gene-0.2-mRNA-1"/>
    <property type="gene ID" value="maker-uti_cns_0048704-snap-gene-0.2"/>
</dbReference>
<dbReference type="Proteomes" id="UP000095280">
    <property type="component" value="Unplaced"/>
</dbReference>
<evidence type="ECO:0000313" key="4">
    <source>
        <dbReference type="WBParaSite" id="maker-uti_cns_0048704-snap-gene-0.2-mRNA-1"/>
    </source>
</evidence>
<feature type="region of interest" description="Disordered" evidence="1">
    <location>
        <begin position="413"/>
        <end position="440"/>
    </location>
</feature>
<feature type="region of interest" description="Disordered" evidence="1">
    <location>
        <begin position="355"/>
        <end position="378"/>
    </location>
</feature>